<accession>A0A5P3A8A0</accession>
<sequence>MPLGKFTLRVTKRNKVLYLVLDVNVYIQGATEFERMNGAVGRARLRDGTISAVSDIAEDYHWIDDMELEQADKRTLAEQIVRKLHTDFPMVVTARINEFTSTVSLRE</sequence>
<protein>
    <submittedName>
        <fullName evidence="1">Uncharacterized protein</fullName>
    </submittedName>
</protein>
<evidence type="ECO:0000313" key="1">
    <source>
        <dbReference type="EMBL" id="QEW25589.1"/>
    </source>
</evidence>
<organism evidence="1 2">
    <name type="scientific">Roseovarius indicus</name>
    <dbReference type="NCBI Taxonomy" id="540747"/>
    <lineage>
        <taxon>Bacteria</taxon>
        <taxon>Pseudomonadati</taxon>
        <taxon>Pseudomonadota</taxon>
        <taxon>Alphaproteobacteria</taxon>
        <taxon>Rhodobacterales</taxon>
        <taxon>Roseobacteraceae</taxon>
        <taxon>Roseovarius</taxon>
    </lineage>
</organism>
<reference evidence="1 2" key="1">
    <citation type="submission" date="2018-08" db="EMBL/GenBank/DDBJ databases">
        <title>Genetic Globetrotter - A new plasmid hitch-hiking vast phylogenetic and geographic distances.</title>
        <authorList>
            <person name="Vollmers J."/>
            <person name="Petersen J."/>
        </authorList>
    </citation>
    <scope>NUCLEOTIDE SEQUENCE [LARGE SCALE GENOMIC DNA]</scope>
    <source>
        <strain evidence="1 2">DSM 26383</strain>
    </source>
</reference>
<dbReference type="Proteomes" id="UP000325785">
    <property type="component" value="Chromosome"/>
</dbReference>
<proteinExistence type="predicted"/>
<name>A0A5P3A8A0_9RHOB</name>
<dbReference type="EMBL" id="CP031598">
    <property type="protein sequence ID" value="QEW25589.1"/>
    <property type="molecule type" value="Genomic_DNA"/>
</dbReference>
<dbReference type="AlphaFoldDB" id="A0A5P3A8A0"/>
<gene>
    <name evidence="1" type="ORF">RIdsm_01376</name>
</gene>
<evidence type="ECO:0000313" key="2">
    <source>
        <dbReference type="Proteomes" id="UP000325785"/>
    </source>
</evidence>
<dbReference type="KEGG" id="rid:RIdsm_01376"/>